<organism evidence="10 11">
    <name type="scientific">Lunasporangiospora selenospora</name>
    <dbReference type="NCBI Taxonomy" id="979761"/>
    <lineage>
        <taxon>Eukaryota</taxon>
        <taxon>Fungi</taxon>
        <taxon>Fungi incertae sedis</taxon>
        <taxon>Mucoromycota</taxon>
        <taxon>Mortierellomycotina</taxon>
        <taxon>Mortierellomycetes</taxon>
        <taxon>Mortierellales</taxon>
        <taxon>Mortierellaceae</taxon>
        <taxon>Lunasporangiospora</taxon>
    </lineage>
</organism>
<evidence type="ECO:0000313" key="10">
    <source>
        <dbReference type="EMBL" id="KAF9583969.1"/>
    </source>
</evidence>
<dbReference type="FunFam" id="1.10.287.410:FF:000001">
    <property type="entry name" value="Carboxypeptidase Y"/>
    <property type="match status" value="1"/>
</dbReference>
<comment type="caution">
    <text evidence="10">The sequence shown here is derived from an EMBL/GenBank/DDBJ whole genome shotgun (WGS) entry which is preliminary data.</text>
</comment>
<evidence type="ECO:0000256" key="4">
    <source>
        <dbReference type="ARBA" id="ARBA00022729"/>
    </source>
</evidence>
<sequence length="501" mass="56036">MGLSKRLAITGLLSLATTVLLFSASAVAEPLSRNSIGRDAERFIDQTMNSIEFNWDNVDEKVHEVIDDVADKFKHTYNKATKWAKTLTHESFPGVQVRMKEPKLCDPDVKQSRNKPKEDPLTLWLNGGPGCSSLTGLFMELGPCSVKEDGSGTEYNPYSWNSNSSVIFLDQPTNVGYSYGNSVSNTVSAAKDVYALLQVFFKEFPQYQRLDFHVAGESYAGHYIPAIGTEINEQNKKMATPLLRAPGIQHINLASLLIGNGLTDPLVQYEYYPKMACENSYGPVLSQATCDQMAASYSTCAGLIQRCYDSGSAFMCLPAASYCNQKMIGPYQMSGQNPYDVRKKCEGDNLCYPILGAVQDYLNRPEIMEELGAEVDNYKSCNMQVNFNFMLQGDWMKPFHRMVPPLLDDGVRILLYSGDADFICNWMGNKAWALDLEWSGKEKLNEKEDRKWKANGHHAGDVRRSGPLTFLRAFGAGHMVPYDKPAESLEMFNTWVSGKRL</sequence>
<keyword evidence="3 9" id="KW-0645">Protease</keyword>
<gene>
    <name evidence="10" type="ORF">BGW38_007971</name>
</gene>
<evidence type="ECO:0000256" key="6">
    <source>
        <dbReference type="ARBA" id="ARBA00023157"/>
    </source>
</evidence>
<evidence type="ECO:0000256" key="7">
    <source>
        <dbReference type="ARBA" id="ARBA00023180"/>
    </source>
</evidence>
<keyword evidence="5 9" id="KW-0378">Hydrolase</keyword>
<dbReference type="Gene3D" id="3.40.50.1820">
    <property type="entry name" value="alpha/beta hydrolase"/>
    <property type="match status" value="1"/>
</dbReference>
<dbReference type="EMBL" id="JAABOA010000536">
    <property type="protein sequence ID" value="KAF9583969.1"/>
    <property type="molecule type" value="Genomic_DNA"/>
</dbReference>
<evidence type="ECO:0000313" key="11">
    <source>
        <dbReference type="Proteomes" id="UP000780801"/>
    </source>
</evidence>
<evidence type="ECO:0000256" key="1">
    <source>
        <dbReference type="ARBA" id="ARBA00009431"/>
    </source>
</evidence>
<dbReference type="AlphaFoldDB" id="A0A9P6FYW2"/>
<dbReference type="InterPro" id="IPR018202">
    <property type="entry name" value="Ser_caboxypep_ser_AS"/>
</dbReference>
<dbReference type="EC" id="3.4.16.-" evidence="9"/>
<keyword evidence="7" id="KW-0325">Glycoprotein</keyword>
<dbReference type="PANTHER" id="PTHR11802">
    <property type="entry name" value="SERINE PROTEASE FAMILY S10 SERINE CARBOXYPEPTIDASE"/>
    <property type="match status" value="1"/>
</dbReference>
<accession>A0A9P6FYW2</accession>
<comment type="similarity">
    <text evidence="1 9">Belongs to the peptidase S10 family.</text>
</comment>
<dbReference type="GO" id="GO:0000328">
    <property type="term" value="C:fungal-type vacuole lumen"/>
    <property type="evidence" value="ECO:0007669"/>
    <property type="project" value="UniProtKB-ARBA"/>
</dbReference>
<evidence type="ECO:0000256" key="2">
    <source>
        <dbReference type="ARBA" id="ARBA00022645"/>
    </source>
</evidence>
<keyword evidence="11" id="KW-1185">Reference proteome</keyword>
<keyword evidence="2 9" id="KW-0121">Carboxypeptidase</keyword>
<dbReference type="Pfam" id="PF00450">
    <property type="entry name" value="Peptidase_S10"/>
    <property type="match status" value="1"/>
</dbReference>
<keyword evidence="4 9" id="KW-0732">Signal</keyword>
<dbReference type="PROSITE" id="PS00131">
    <property type="entry name" value="CARBOXYPEPT_SER_SER"/>
    <property type="match status" value="1"/>
</dbReference>
<dbReference type="GO" id="GO:0006508">
    <property type="term" value="P:proteolysis"/>
    <property type="evidence" value="ECO:0007669"/>
    <property type="project" value="UniProtKB-KW"/>
</dbReference>
<name>A0A9P6FYW2_9FUNG</name>
<comment type="catalytic activity">
    <reaction evidence="8">
        <text>Release of a C-terminal amino acid with broad specificity.</text>
        <dbReference type="EC" id="3.4.16.5"/>
    </reaction>
</comment>
<dbReference type="GO" id="GO:0004185">
    <property type="term" value="F:serine-type carboxypeptidase activity"/>
    <property type="evidence" value="ECO:0007669"/>
    <property type="project" value="UniProtKB-UniRule"/>
</dbReference>
<protein>
    <recommendedName>
        <fullName evidence="9">Carboxypeptidase</fullName>
        <ecNumber evidence="9">3.4.16.-</ecNumber>
    </recommendedName>
</protein>
<reference evidence="10" key="1">
    <citation type="journal article" date="2020" name="Fungal Divers.">
        <title>Resolving the Mortierellaceae phylogeny through synthesis of multi-gene phylogenetics and phylogenomics.</title>
        <authorList>
            <person name="Vandepol N."/>
            <person name="Liber J."/>
            <person name="Desiro A."/>
            <person name="Na H."/>
            <person name="Kennedy M."/>
            <person name="Barry K."/>
            <person name="Grigoriev I.V."/>
            <person name="Miller A.N."/>
            <person name="O'Donnell K."/>
            <person name="Stajich J.E."/>
            <person name="Bonito G."/>
        </authorList>
    </citation>
    <scope>NUCLEOTIDE SEQUENCE</scope>
    <source>
        <strain evidence="10">KOD1015</strain>
    </source>
</reference>
<dbReference type="Gene3D" id="1.10.287.410">
    <property type="match status" value="1"/>
</dbReference>
<dbReference type="InterPro" id="IPR001563">
    <property type="entry name" value="Peptidase_S10"/>
</dbReference>
<dbReference type="OrthoDB" id="443318at2759"/>
<dbReference type="PANTHER" id="PTHR11802:SF113">
    <property type="entry name" value="SERINE CARBOXYPEPTIDASE CTSA-4.1"/>
    <property type="match status" value="1"/>
</dbReference>
<feature type="signal peptide" evidence="9">
    <location>
        <begin position="1"/>
        <end position="28"/>
    </location>
</feature>
<evidence type="ECO:0000256" key="8">
    <source>
        <dbReference type="ARBA" id="ARBA00052076"/>
    </source>
</evidence>
<dbReference type="PRINTS" id="PR00724">
    <property type="entry name" value="CRBOXYPTASEC"/>
</dbReference>
<evidence type="ECO:0000256" key="3">
    <source>
        <dbReference type="ARBA" id="ARBA00022670"/>
    </source>
</evidence>
<evidence type="ECO:0000256" key="9">
    <source>
        <dbReference type="RuleBase" id="RU361156"/>
    </source>
</evidence>
<keyword evidence="6" id="KW-1015">Disulfide bond</keyword>
<dbReference type="Proteomes" id="UP000780801">
    <property type="component" value="Unassembled WGS sequence"/>
</dbReference>
<evidence type="ECO:0000256" key="5">
    <source>
        <dbReference type="ARBA" id="ARBA00022801"/>
    </source>
</evidence>
<feature type="chain" id="PRO_5040543132" description="Carboxypeptidase" evidence="9">
    <location>
        <begin position="29"/>
        <end position="501"/>
    </location>
</feature>
<dbReference type="InterPro" id="IPR029058">
    <property type="entry name" value="AB_hydrolase_fold"/>
</dbReference>
<dbReference type="SUPFAM" id="SSF53474">
    <property type="entry name" value="alpha/beta-Hydrolases"/>
    <property type="match status" value="1"/>
</dbReference>
<proteinExistence type="inferred from homology"/>